<dbReference type="AlphaFoldDB" id="A0A1E7XCN8"/>
<accession>A0A1E7XCN8</accession>
<dbReference type="EMBL" id="MIQE01000012">
    <property type="protein sequence ID" value="OFA10778.1"/>
    <property type="molecule type" value="Genomic_DNA"/>
</dbReference>
<protein>
    <submittedName>
        <fullName evidence="1">Uncharacterized protein</fullName>
    </submittedName>
</protein>
<name>A0A1E7XCN8_9LACO</name>
<dbReference type="RefSeq" id="WP_070367851.1">
    <property type="nucleotide sequence ID" value="NZ_JAZHVW010000002.1"/>
</dbReference>
<dbReference type="STRING" id="481719.LASUN_13280"/>
<evidence type="ECO:0000313" key="1">
    <source>
        <dbReference type="EMBL" id="OFA10778.1"/>
    </source>
</evidence>
<dbReference type="Proteomes" id="UP000177010">
    <property type="component" value="Unassembled WGS sequence"/>
</dbReference>
<organism evidence="1 2">
    <name type="scientific">Lentilactobacillus sunkii</name>
    <dbReference type="NCBI Taxonomy" id="481719"/>
    <lineage>
        <taxon>Bacteria</taxon>
        <taxon>Bacillati</taxon>
        <taxon>Bacillota</taxon>
        <taxon>Bacilli</taxon>
        <taxon>Lactobacillales</taxon>
        <taxon>Lactobacillaceae</taxon>
        <taxon>Lentilactobacillus</taxon>
    </lineage>
</organism>
<evidence type="ECO:0000313" key="2">
    <source>
        <dbReference type="Proteomes" id="UP000177010"/>
    </source>
</evidence>
<gene>
    <name evidence="1" type="ORF">LASUN_13280</name>
</gene>
<comment type="caution">
    <text evidence="1">The sequence shown here is derived from an EMBL/GenBank/DDBJ whole genome shotgun (WGS) entry which is preliminary data.</text>
</comment>
<sequence length="83" mass="9631">MTKYLKITAVEAEQFDGSSLMIVKYQIRATDLSDFFADPAWMYFLPTKEGETQIQKGDWIATGLDSEHWVITDSVFRKTYKKV</sequence>
<proteinExistence type="predicted"/>
<reference evidence="1 2" key="1">
    <citation type="submission" date="2016-09" db="EMBL/GenBank/DDBJ databases">
        <title>Genome Sequence of Lactobacillus sunkii Strain CG01.</title>
        <authorList>
            <person name="Poehlein A."/>
            <person name="Gabris C."/>
            <person name="Bengelsdorf F.R."/>
            <person name="Duerre P."/>
            <person name="Daniel R."/>
        </authorList>
    </citation>
    <scope>NUCLEOTIDE SEQUENCE [LARGE SCALE GENOMIC DNA]</scope>
    <source>
        <strain evidence="1 2">CG_D</strain>
    </source>
</reference>